<dbReference type="RefSeq" id="WP_084732717.1">
    <property type="nucleotide sequence ID" value="NZ_FRBN01000001.1"/>
</dbReference>
<dbReference type="Proteomes" id="UP000184191">
    <property type="component" value="Unassembled WGS sequence"/>
</dbReference>
<dbReference type="OrthoDB" id="9798763at2"/>
<reference evidence="4" key="1">
    <citation type="submission" date="2016-11" db="EMBL/GenBank/DDBJ databases">
        <authorList>
            <person name="Varghese N."/>
            <person name="Submissions S."/>
        </authorList>
    </citation>
    <scope>NUCLEOTIDE SEQUENCE [LARGE SCALE GENOMIC DNA]</scope>
    <source>
        <strain evidence="4">DSM 29327</strain>
    </source>
</reference>
<feature type="domain" description="Oxidoreductase molybdopterin-binding" evidence="2">
    <location>
        <begin position="69"/>
        <end position="137"/>
    </location>
</feature>
<organism evidence="3 4">
    <name type="scientific">Roseovarius marisflavi</name>
    <dbReference type="NCBI Taxonomy" id="1054996"/>
    <lineage>
        <taxon>Bacteria</taxon>
        <taxon>Pseudomonadati</taxon>
        <taxon>Pseudomonadota</taxon>
        <taxon>Alphaproteobacteria</taxon>
        <taxon>Rhodobacterales</taxon>
        <taxon>Roseobacteraceae</taxon>
        <taxon>Roseovarius</taxon>
    </lineage>
</organism>
<evidence type="ECO:0000313" key="4">
    <source>
        <dbReference type="Proteomes" id="UP000184191"/>
    </source>
</evidence>
<sequence length="169" mass="18973">MKMRLFLSGLAAVCIGLIAVQNFAFAGEKSPVILTISVPQAQDGDPHQITLSEQDLRALPAMTYQTTTIWTSGEQRFTGVPLLVLIEHFGIEAKDLELKAVNDYAITLPVAELTEDAPIIAYERNGKPMKLRDNGPLWVLYNYDANPDYRTETIYSRSIWQLDRMTAVR</sequence>
<evidence type="ECO:0000259" key="2">
    <source>
        <dbReference type="Pfam" id="PF00174"/>
    </source>
</evidence>
<keyword evidence="4" id="KW-1185">Reference proteome</keyword>
<dbReference type="AlphaFoldDB" id="A0A1M6VJ01"/>
<feature type="signal peptide" evidence="1">
    <location>
        <begin position="1"/>
        <end position="26"/>
    </location>
</feature>
<gene>
    <name evidence="3" type="ORF">SAMN05444414_101336</name>
</gene>
<dbReference type="SUPFAM" id="SSF56524">
    <property type="entry name" value="Oxidoreductase molybdopterin-binding domain"/>
    <property type="match status" value="1"/>
</dbReference>
<evidence type="ECO:0000313" key="3">
    <source>
        <dbReference type="EMBL" id="SHK81334.1"/>
    </source>
</evidence>
<feature type="chain" id="PRO_5012070722" description="Oxidoreductase molybdopterin-binding domain-containing protein" evidence="1">
    <location>
        <begin position="27"/>
        <end position="169"/>
    </location>
</feature>
<dbReference type="EMBL" id="FRBN01000001">
    <property type="protein sequence ID" value="SHK81334.1"/>
    <property type="molecule type" value="Genomic_DNA"/>
</dbReference>
<dbReference type="STRING" id="1054996.SAMN05444414_101336"/>
<name>A0A1M6VJ01_9RHOB</name>
<dbReference type="InterPro" id="IPR036374">
    <property type="entry name" value="OxRdtase_Mopterin-bd_sf"/>
</dbReference>
<keyword evidence="1" id="KW-0732">Signal</keyword>
<proteinExistence type="predicted"/>
<dbReference type="Gene3D" id="3.90.420.10">
    <property type="entry name" value="Oxidoreductase, molybdopterin-binding domain"/>
    <property type="match status" value="1"/>
</dbReference>
<protein>
    <recommendedName>
        <fullName evidence="2">Oxidoreductase molybdopterin-binding domain-containing protein</fullName>
    </recommendedName>
</protein>
<evidence type="ECO:0000256" key="1">
    <source>
        <dbReference type="SAM" id="SignalP"/>
    </source>
</evidence>
<accession>A0A1M6VJ01</accession>
<dbReference type="Pfam" id="PF00174">
    <property type="entry name" value="Oxidored_molyb"/>
    <property type="match status" value="1"/>
</dbReference>
<dbReference type="InterPro" id="IPR000572">
    <property type="entry name" value="OxRdtase_Mopterin-bd_dom"/>
</dbReference>